<proteinExistence type="predicted"/>
<dbReference type="PANTHER" id="PTHR33332">
    <property type="entry name" value="REVERSE TRANSCRIPTASE DOMAIN-CONTAINING PROTEIN"/>
    <property type="match status" value="1"/>
</dbReference>
<dbReference type="GO" id="GO:0003824">
    <property type="term" value="F:catalytic activity"/>
    <property type="evidence" value="ECO:0007669"/>
    <property type="project" value="InterPro"/>
</dbReference>
<evidence type="ECO:0000256" key="1">
    <source>
        <dbReference type="SAM" id="MobiDB-lite"/>
    </source>
</evidence>
<feature type="compositionally biased region" description="Basic and acidic residues" evidence="1">
    <location>
        <begin position="143"/>
        <end position="157"/>
    </location>
</feature>
<feature type="domain" description="Endonuclease/exonuclease/phosphatase" evidence="2">
    <location>
        <begin position="250"/>
        <end position="312"/>
    </location>
</feature>
<evidence type="ECO:0000259" key="2">
    <source>
        <dbReference type="Pfam" id="PF14529"/>
    </source>
</evidence>
<feature type="region of interest" description="Disordered" evidence="1">
    <location>
        <begin position="143"/>
        <end position="181"/>
    </location>
</feature>
<dbReference type="EMBL" id="KQ972372">
    <property type="protein sequence ID" value="KXZ75913.1"/>
    <property type="molecule type" value="Genomic_DNA"/>
</dbReference>
<dbReference type="PRINTS" id="PR01345">
    <property type="entry name" value="CERVTRCPTASE"/>
</dbReference>
<gene>
    <name evidence="3" type="primary">AUGUSTUS-3.0.2_32963</name>
    <name evidence="3" type="ORF">TcasGA2_TC032963</name>
</gene>
<reference evidence="3 4" key="2">
    <citation type="journal article" date="2010" name="Nucleic Acids Res.">
        <title>BeetleBase in 2010: revisions to provide comprehensive genomic information for Tribolium castaneum.</title>
        <authorList>
            <person name="Kim H.S."/>
            <person name="Murphy T."/>
            <person name="Xia J."/>
            <person name="Caragea D."/>
            <person name="Park Y."/>
            <person name="Beeman R.W."/>
            <person name="Lorenzen M.D."/>
            <person name="Butcher S."/>
            <person name="Manak J.R."/>
            <person name="Brown S.J."/>
        </authorList>
    </citation>
    <scope>NUCLEOTIDE SEQUENCE [LARGE SCALE GENOMIC DNA]</scope>
    <source>
        <strain evidence="3 4">Georgia GA2</strain>
    </source>
</reference>
<name>A0A139W9F0_TRICA</name>
<keyword evidence="4" id="KW-1185">Reference proteome</keyword>
<dbReference type="InterPro" id="IPR036691">
    <property type="entry name" value="Endo/exonu/phosph_ase_sf"/>
</dbReference>
<reference evidence="3 4" key="1">
    <citation type="journal article" date="2008" name="Nature">
        <title>The genome of the model beetle and pest Tribolium castaneum.</title>
        <authorList>
            <consortium name="Tribolium Genome Sequencing Consortium"/>
            <person name="Richards S."/>
            <person name="Gibbs R.A."/>
            <person name="Weinstock G.M."/>
            <person name="Brown S.J."/>
            <person name="Denell R."/>
            <person name="Beeman R.W."/>
            <person name="Gibbs R."/>
            <person name="Beeman R.W."/>
            <person name="Brown S.J."/>
            <person name="Bucher G."/>
            <person name="Friedrich M."/>
            <person name="Grimmelikhuijzen C.J."/>
            <person name="Klingler M."/>
            <person name="Lorenzen M."/>
            <person name="Richards S."/>
            <person name="Roth S."/>
            <person name="Schroder R."/>
            <person name="Tautz D."/>
            <person name="Zdobnov E.M."/>
            <person name="Muzny D."/>
            <person name="Gibbs R.A."/>
            <person name="Weinstock G.M."/>
            <person name="Attaway T."/>
            <person name="Bell S."/>
            <person name="Buhay C.J."/>
            <person name="Chandrabose M.N."/>
            <person name="Chavez D."/>
            <person name="Clerk-Blankenburg K.P."/>
            <person name="Cree A."/>
            <person name="Dao M."/>
            <person name="Davis C."/>
            <person name="Chacko J."/>
            <person name="Dinh H."/>
            <person name="Dugan-Rocha S."/>
            <person name="Fowler G."/>
            <person name="Garner T.T."/>
            <person name="Garnes J."/>
            <person name="Gnirke A."/>
            <person name="Hawes A."/>
            <person name="Hernandez J."/>
            <person name="Hines S."/>
            <person name="Holder M."/>
            <person name="Hume J."/>
            <person name="Jhangiani S.N."/>
            <person name="Joshi V."/>
            <person name="Khan Z.M."/>
            <person name="Jackson L."/>
            <person name="Kovar C."/>
            <person name="Kowis A."/>
            <person name="Lee S."/>
            <person name="Lewis L.R."/>
            <person name="Margolis J."/>
            <person name="Morgan M."/>
            <person name="Nazareth L.V."/>
            <person name="Nguyen N."/>
            <person name="Okwuonu G."/>
            <person name="Parker D."/>
            <person name="Richards S."/>
            <person name="Ruiz S.J."/>
            <person name="Santibanez J."/>
            <person name="Savard J."/>
            <person name="Scherer S.E."/>
            <person name="Schneider B."/>
            <person name="Sodergren E."/>
            <person name="Tautz D."/>
            <person name="Vattahil S."/>
            <person name="Villasana D."/>
            <person name="White C.S."/>
            <person name="Wright R."/>
            <person name="Park Y."/>
            <person name="Beeman R.W."/>
            <person name="Lord J."/>
            <person name="Oppert B."/>
            <person name="Lorenzen M."/>
            <person name="Brown S."/>
            <person name="Wang L."/>
            <person name="Savard J."/>
            <person name="Tautz D."/>
            <person name="Richards S."/>
            <person name="Weinstock G."/>
            <person name="Gibbs R.A."/>
            <person name="Liu Y."/>
            <person name="Worley K."/>
            <person name="Weinstock G."/>
            <person name="Elsik C.G."/>
            <person name="Reese J.T."/>
            <person name="Elhaik E."/>
            <person name="Landan G."/>
            <person name="Graur D."/>
            <person name="Arensburger P."/>
            <person name="Atkinson P."/>
            <person name="Beeman R.W."/>
            <person name="Beidler J."/>
            <person name="Brown S.J."/>
            <person name="Demuth J.P."/>
            <person name="Drury D.W."/>
            <person name="Du Y.Z."/>
            <person name="Fujiwara H."/>
            <person name="Lorenzen M."/>
            <person name="Maselli V."/>
            <person name="Osanai M."/>
            <person name="Park Y."/>
            <person name="Robertson H.M."/>
            <person name="Tu Z."/>
            <person name="Wang J.J."/>
            <person name="Wang S."/>
            <person name="Richards S."/>
            <person name="Song H."/>
            <person name="Zhang L."/>
            <person name="Sodergren E."/>
            <person name="Werner D."/>
            <person name="Stanke M."/>
            <person name="Morgenstern B."/>
            <person name="Solovyev V."/>
            <person name="Kosarev P."/>
            <person name="Brown G."/>
            <person name="Chen H.C."/>
            <person name="Ermolaeva O."/>
            <person name="Hlavina W."/>
            <person name="Kapustin Y."/>
            <person name="Kiryutin B."/>
            <person name="Kitts P."/>
            <person name="Maglott D."/>
            <person name="Pruitt K."/>
            <person name="Sapojnikov V."/>
            <person name="Souvorov A."/>
            <person name="Mackey A.J."/>
            <person name="Waterhouse R.M."/>
            <person name="Wyder S."/>
            <person name="Zdobnov E.M."/>
            <person name="Zdobnov E.M."/>
            <person name="Wyder S."/>
            <person name="Kriventseva E.V."/>
            <person name="Kadowaki T."/>
            <person name="Bork P."/>
            <person name="Aranda M."/>
            <person name="Bao R."/>
            <person name="Beermann A."/>
            <person name="Berns N."/>
            <person name="Bolognesi R."/>
            <person name="Bonneton F."/>
            <person name="Bopp D."/>
            <person name="Brown S.J."/>
            <person name="Bucher G."/>
            <person name="Butts T."/>
            <person name="Chaumot A."/>
            <person name="Denell R.E."/>
            <person name="Ferrier D.E."/>
            <person name="Friedrich M."/>
            <person name="Gordon C.M."/>
            <person name="Jindra M."/>
            <person name="Klingler M."/>
            <person name="Lan Q."/>
            <person name="Lattorff H.M."/>
            <person name="Laudet V."/>
            <person name="von Levetsow C."/>
            <person name="Liu Z."/>
            <person name="Lutz R."/>
            <person name="Lynch J.A."/>
            <person name="da Fonseca R.N."/>
            <person name="Posnien N."/>
            <person name="Reuter R."/>
            <person name="Roth S."/>
            <person name="Savard J."/>
            <person name="Schinko J.B."/>
            <person name="Schmitt C."/>
            <person name="Schoppmeier M."/>
            <person name="Schroder R."/>
            <person name="Shippy T.D."/>
            <person name="Simonnet F."/>
            <person name="Marques-Souza H."/>
            <person name="Tautz D."/>
            <person name="Tomoyasu Y."/>
            <person name="Trauner J."/>
            <person name="Van der Zee M."/>
            <person name="Vervoort M."/>
            <person name="Wittkopp N."/>
            <person name="Wimmer E.A."/>
            <person name="Yang X."/>
            <person name="Jones A.K."/>
            <person name="Sattelle D.B."/>
            <person name="Ebert P.R."/>
            <person name="Nelson D."/>
            <person name="Scott J.G."/>
            <person name="Beeman R.W."/>
            <person name="Muthukrishnan S."/>
            <person name="Kramer K.J."/>
            <person name="Arakane Y."/>
            <person name="Beeman R.W."/>
            <person name="Zhu Q."/>
            <person name="Hogenkamp D."/>
            <person name="Dixit R."/>
            <person name="Oppert B."/>
            <person name="Jiang H."/>
            <person name="Zou Z."/>
            <person name="Marshall J."/>
            <person name="Elpidina E."/>
            <person name="Vinokurov K."/>
            <person name="Oppert C."/>
            <person name="Zou Z."/>
            <person name="Evans J."/>
            <person name="Lu Z."/>
            <person name="Zhao P."/>
            <person name="Sumathipala N."/>
            <person name="Altincicek B."/>
            <person name="Vilcinskas A."/>
            <person name="Williams M."/>
            <person name="Hultmark D."/>
            <person name="Hetru C."/>
            <person name="Jiang H."/>
            <person name="Grimmelikhuijzen C.J."/>
            <person name="Hauser F."/>
            <person name="Cazzamali G."/>
            <person name="Williamson M."/>
            <person name="Park Y."/>
            <person name="Li B."/>
            <person name="Tanaka Y."/>
            <person name="Predel R."/>
            <person name="Neupert S."/>
            <person name="Schachtner J."/>
            <person name="Verleyen P."/>
            <person name="Raible F."/>
            <person name="Bork P."/>
            <person name="Friedrich M."/>
            <person name="Walden K.K."/>
            <person name="Robertson H.M."/>
            <person name="Angeli S."/>
            <person name="Foret S."/>
            <person name="Bucher G."/>
            <person name="Schuetz S."/>
            <person name="Maleszka R."/>
            <person name="Wimmer E.A."/>
            <person name="Beeman R.W."/>
            <person name="Lorenzen M."/>
            <person name="Tomoyasu Y."/>
            <person name="Miller S.C."/>
            <person name="Grossmann D."/>
            <person name="Bucher G."/>
        </authorList>
    </citation>
    <scope>NUCLEOTIDE SEQUENCE [LARGE SCALE GENOMIC DNA]</scope>
    <source>
        <strain evidence="3 4">Georgia GA2</strain>
    </source>
</reference>
<dbReference type="Gene3D" id="3.60.10.10">
    <property type="entry name" value="Endonuclease/exonuclease/phosphatase"/>
    <property type="match status" value="1"/>
</dbReference>
<evidence type="ECO:0000313" key="3">
    <source>
        <dbReference type="EMBL" id="KXZ75913.1"/>
    </source>
</evidence>
<sequence length="314" mass="35373">MWCKKNFLELNINKCKSLRFSRKLYYNLPSYFISGNQLECVTHIRDLGVIVDSQLSFDYHVNHILSKANKTLGFIKRQCSDFSSLRVVILLYNCYVCPILEYCTIIWQPCYNVHINRIENVQKKFVKFFGRTNAGSGILREFQESNEKCNPNEEPKGKPTPAPTDGPGQGKPEPAMGFQQRQRQMATVSTNIVLLCIQLNTNRSQTAHDCLTQMAIEERADILFSGTPSLGAGVGLGASGNMHKDQWLHSPNVPIQQFLEELRKTLRDMREKILLTGDFNAKSHAWGSGTEDRMGSALADLLAELNLVVANVGN</sequence>
<protein>
    <recommendedName>
        <fullName evidence="2">Endonuclease/exonuclease/phosphatase domain-containing protein</fullName>
    </recommendedName>
</protein>
<dbReference type="InParanoid" id="A0A139W9F0"/>
<accession>A0A139W9F0</accession>
<dbReference type="STRING" id="7070.A0A139W9F0"/>
<dbReference type="Proteomes" id="UP000007266">
    <property type="component" value="Unassembled WGS sequence"/>
</dbReference>
<dbReference type="InterPro" id="IPR005135">
    <property type="entry name" value="Endo/exonuclease/phosphatase"/>
</dbReference>
<dbReference type="SUPFAM" id="SSF56219">
    <property type="entry name" value="DNase I-like"/>
    <property type="match status" value="1"/>
</dbReference>
<organism evidence="3 4">
    <name type="scientific">Tribolium castaneum</name>
    <name type="common">Red flour beetle</name>
    <dbReference type="NCBI Taxonomy" id="7070"/>
    <lineage>
        <taxon>Eukaryota</taxon>
        <taxon>Metazoa</taxon>
        <taxon>Ecdysozoa</taxon>
        <taxon>Arthropoda</taxon>
        <taxon>Hexapoda</taxon>
        <taxon>Insecta</taxon>
        <taxon>Pterygota</taxon>
        <taxon>Neoptera</taxon>
        <taxon>Endopterygota</taxon>
        <taxon>Coleoptera</taxon>
        <taxon>Polyphaga</taxon>
        <taxon>Cucujiformia</taxon>
        <taxon>Tenebrionidae</taxon>
        <taxon>Tenebrionidae incertae sedis</taxon>
        <taxon>Tribolium</taxon>
    </lineage>
</organism>
<evidence type="ECO:0000313" key="4">
    <source>
        <dbReference type="Proteomes" id="UP000007266"/>
    </source>
</evidence>
<dbReference type="AlphaFoldDB" id="A0A139W9F0"/>
<dbReference type="Pfam" id="PF14529">
    <property type="entry name" value="Exo_endo_phos_2"/>
    <property type="match status" value="1"/>
</dbReference>